<feature type="domain" description="Fe2OG dioxygenase" evidence="1">
    <location>
        <begin position="91"/>
        <end position="188"/>
    </location>
</feature>
<dbReference type="GO" id="GO:0006307">
    <property type="term" value="P:DNA alkylation repair"/>
    <property type="evidence" value="ECO:0007669"/>
    <property type="project" value="InterPro"/>
</dbReference>
<dbReference type="Proteomes" id="UP000203826">
    <property type="component" value="Segment"/>
</dbReference>
<name>A0A0N7G7J1_9VIRU</name>
<reference evidence="2 3" key="1">
    <citation type="journal article" date="2015" name="Genome Announc.">
        <title>The 474-Kilobase-Pair Complete Genome Sequence of CeV-01B, a Virus Infecting Haptolina (Chrysochromulina) ericina (Prymnesiophyceae).</title>
        <authorList>
            <person name="Gallot-Lavallee L."/>
            <person name="Pagarete A."/>
            <person name="Legendre M."/>
            <person name="Santini S."/>
            <person name="Sandaa R.A."/>
            <person name="Himmelbauer H."/>
            <person name="Ogata H."/>
            <person name="Bratbak G."/>
            <person name="Claverie J.M."/>
        </authorList>
    </citation>
    <scope>NUCLEOTIDE SEQUENCE [LARGE SCALE GENOMIC DNA]</scope>
    <source>
        <strain evidence="2">CeV-01B</strain>
    </source>
</reference>
<dbReference type="InterPro" id="IPR027450">
    <property type="entry name" value="AlkB-like"/>
</dbReference>
<organism evidence="2 3">
    <name type="scientific">Chrysochromulina ericina virus CeV-01B</name>
    <dbReference type="NCBI Taxonomy" id="3070830"/>
    <lineage>
        <taxon>Viruses</taxon>
        <taxon>Varidnaviria</taxon>
        <taxon>Bamfordvirae</taxon>
        <taxon>Nucleocytoviricota</taxon>
        <taxon>Megaviricetes</taxon>
        <taxon>Imitervirales</taxon>
        <taxon>Mesomimiviridae</taxon>
        <taxon>Tethysvirus</taxon>
        <taxon>Tethysvirus raunefjordenense</taxon>
    </lineage>
</organism>
<gene>
    <name evidence="2" type="ORF">ceV_023</name>
</gene>
<accession>A0A0N7G7J1</accession>
<dbReference type="PANTHER" id="PTHR31212">
    <property type="entry name" value="ALPHA-KETOGLUTARATE-DEPENDENT DIOXYGENASE ALKB HOMOLOG 3"/>
    <property type="match status" value="1"/>
</dbReference>
<dbReference type="OrthoDB" id="20140at10239"/>
<evidence type="ECO:0000313" key="3">
    <source>
        <dbReference type="Proteomes" id="UP000203826"/>
    </source>
</evidence>
<dbReference type="PANTHER" id="PTHR31212:SF4">
    <property type="entry name" value="ALPHA-KETOGLUTARATE-DEPENDENT DIOXYGENASE ALKB HOMOLOG 3"/>
    <property type="match status" value="1"/>
</dbReference>
<protein>
    <submittedName>
        <fullName evidence="2">Alkylated (Methylated) DNA repair protein</fullName>
    </submittedName>
</protein>
<dbReference type="EMBL" id="KT820662">
    <property type="protein sequence ID" value="ALH22929.1"/>
    <property type="molecule type" value="Genomic_DNA"/>
</dbReference>
<dbReference type="InterPro" id="IPR005123">
    <property type="entry name" value="Oxoglu/Fe-dep_dioxygenase_dom"/>
</dbReference>
<keyword evidence="3" id="KW-1185">Reference proteome</keyword>
<dbReference type="InterPro" id="IPR037151">
    <property type="entry name" value="AlkB-like_sf"/>
</dbReference>
<proteinExistence type="predicted"/>
<sequence>MEIVTDKSFLKLEQFTDIELIKNCVKDIIDNLQEYPEIKIFGKICHQRRCVGFFSDKSKGYNYSNQISIARPMTDQLTTLLNIVNKIYSSDFNGILVNRYKNGSDYISPHSDDETGLDNNGVIAISYGAKRILRIRDKKTKAIVKDIPLESYSIIQMGGDFQKEFTHEVPVQKKVLDERISFTFRKHNK</sequence>
<dbReference type="InterPro" id="IPR032854">
    <property type="entry name" value="ALKBH3"/>
</dbReference>
<dbReference type="SUPFAM" id="SSF51197">
    <property type="entry name" value="Clavaminate synthase-like"/>
    <property type="match status" value="1"/>
</dbReference>
<dbReference type="PROSITE" id="PS51471">
    <property type="entry name" value="FE2OG_OXY"/>
    <property type="match status" value="1"/>
</dbReference>
<evidence type="ECO:0000313" key="2">
    <source>
        <dbReference type="EMBL" id="ALH22929.1"/>
    </source>
</evidence>
<dbReference type="GO" id="GO:0051213">
    <property type="term" value="F:dioxygenase activity"/>
    <property type="evidence" value="ECO:0007669"/>
    <property type="project" value="InterPro"/>
</dbReference>
<dbReference type="Gene3D" id="2.60.120.590">
    <property type="entry name" value="Alpha-ketoglutarate-dependent dioxygenase AlkB-like"/>
    <property type="match status" value="1"/>
</dbReference>
<evidence type="ECO:0000259" key="1">
    <source>
        <dbReference type="PROSITE" id="PS51471"/>
    </source>
</evidence>
<dbReference type="Pfam" id="PF13532">
    <property type="entry name" value="2OG-FeII_Oxy_2"/>
    <property type="match status" value="1"/>
</dbReference>
<dbReference type="KEGG" id="vg:26048890"/>